<organism evidence="8 9">
    <name type="scientific">Bacillus cereus</name>
    <dbReference type="NCBI Taxonomy" id="1396"/>
    <lineage>
        <taxon>Bacteria</taxon>
        <taxon>Bacillati</taxon>
        <taxon>Bacillota</taxon>
        <taxon>Bacilli</taxon>
        <taxon>Bacillales</taxon>
        <taxon>Bacillaceae</taxon>
        <taxon>Bacillus</taxon>
        <taxon>Bacillus cereus group</taxon>
    </lineage>
</organism>
<dbReference type="SUPFAM" id="SSF56349">
    <property type="entry name" value="DNA breaking-rejoining enzymes"/>
    <property type="match status" value="1"/>
</dbReference>
<dbReference type="Proteomes" id="UP000219922">
    <property type="component" value="Unassembled WGS sequence"/>
</dbReference>
<evidence type="ECO:0000313" key="9">
    <source>
        <dbReference type="Proteomes" id="UP000219922"/>
    </source>
</evidence>
<feature type="domain" description="Tyr recombinase" evidence="6">
    <location>
        <begin position="115"/>
        <end position="311"/>
    </location>
</feature>
<evidence type="ECO:0000256" key="5">
    <source>
        <dbReference type="PROSITE-ProRule" id="PRU01248"/>
    </source>
</evidence>
<dbReference type="Pfam" id="PF14659">
    <property type="entry name" value="Phage_int_SAM_3"/>
    <property type="match status" value="1"/>
</dbReference>
<evidence type="ECO:0000256" key="3">
    <source>
        <dbReference type="ARBA" id="ARBA00023125"/>
    </source>
</evidence>
<dbReference type="InterPro" id="IPR013762">
    <property type="entry name" value="Integrase-like_cat_sf"/>
</dbReference>
<dbReference type="InterPro" id="IPR004107">
    <property type="entry name" value="Integrase_SAM-like_N"/>
</dbReference>
<evidence type="ECO:0000259" key="6">
    <source>
        <dbReference type="PROSITE" id="PS51898"/>
    </source>
</evidence>
<gene>
    <name evidence="8" type="ORF">CON36_36885</name>
</gene>
<keyword evidence="4" id="KW-0233">DNA recombination</keyword>
<dbReference type="PANTHER" id="PTHR30349">
    <property type="entry name" value="PHAGE INTEGRASE-RELATED"/>
    <property type="match status" value="1"/>
</dbReference>
<dbReference type="PROSITE" id="PS51898">
    <property type="entry name" value="TYR_RECOMBINASE"/>
    <property type="match status" value="1"/>
</dbReference>
<evidence type="ECO:0000256" key="1">
    <source>
        <dbReference type="ARBA" id="ARBA00008857"/>
    </source>
</evidence>
<keyword evidence="2" id="KW-0229">DNA integration</keyword>
<dbReference type="GO" id="GO:0006310">
    <property type="term" value="P:DNA recombination"/>
    <property type="evidence" value="ECO:0007669"/>
    <property type="project" value="UniProtKB-KW"/>
</dbReference>
<sequence length="324" mass="37817">MSLALLHPEMSYERFLDEWIKEKRKEVVKSTLARYENRIDVHIKNQIGDFAIEEIDKDVLQDFVDELEKKIPNQTSTIKDVFIVVRSSLERAKEVGIIPENPAEEVSVPKEKKQSEMVLWNKKQIKTYLDALYEHPSYLAMYLVLKEGLQQGEALGLQWENVSFHYKLAKIVKILSHDGKELMDKTEDHKRSSKVRKMKFSSETMAELKKRLKAQEESKIDNPLDLVVMTSNGTPIAPKNLLRVHYRYCEQLGLPRTSFVELRHSYALASIKRGMNPLKLTEKLGFNDMRYLKTYENYLTAKEKEKINELSRSNYGRSIFVENA</sequence>
<evidence type="ECO:0000259" key="7">
    <source>
        <dbReference type="PROSITE" id="PS51900"/>
    </source>
</evidence>
<dbReference type="InterPro" id="IPR044068">
    <property type="entry name" value="CB"/>
</dbReference>
<dbReference type="EMBL" id="NVMX01000351">
    <property type="protein sequence ID" value="PDZ93873.1"/>
    <property type="molecule type" value="Genomic_DNA"/>
</dbReference>
<dbReference type="InterPro" id="IPR010998">
    <property type="entry name" value="Integrase_recombinase_N"/>
</dbReference>
<dbReference type="RefSeq" id="WP_098007481.1">
    <property type="nucleotide sequence ID" value="NZ_NVMX01000351.1"/>
</dbReference>
<comment type="caution">
    <text evidence="8">The sequence shown here is derived from an EMBL/GenBank/DDBJ whole genome shotgun (WGS) entry which is preliminary data.</text>
</comment>
<evidence type="ECO:0008006" key="10">
    <source>
        <dbReference type="Google" id="ProtNLM"/>
    </source>
</evidence>
<dbReference type="Gene3D" id="1.10.150.130">
    <property type="match status" value="1"/>
</dbReference>
<dbReference type="InterPro" id="IPR050090">
    <property type="entry name" value="Tyrosine_recombinase_XerCD"/>
</dbReference>
<proteinExistence type="inferred from homology"/>
<protein>
    <recommendedName>
        <fullName evidence="10">Integrase</fullName>
    </recommendedName>
</protein>
<dbReference type="AlphaFoldDB" id="A0A9X6XUQ6"/>
<comment type="similarity">
    <text evidence="1">Belongs to the 'phage' integrase family.</text>
</comment>
<accession>A0A9X6XUQ6</accession>
<dbReference type="GO" id="GO:0015074">
    <property type="term" value="P:DNA integration"/>
    <property type="evidence" value="ECO:0007669"/>
    <property type="project" value="UniProtKB-KW"/>
</dbReference>
<reference evidence="8 9" key="1">
    <citation type="submission" date="2017-09" db="EMBL/GenBank/DDBJ databases">
        <title>Large-scale bioinformatics analysis of Bacillus genomes uncovers conserved roles of natural products in bacterial physiology.</title>
        <authorList>
            <consortium name="Agbiome Team Llc"/>
            <person name="Bleich R.M."/>
            <person name="Grubbs K.J."/>
            <person name="Santa Maria K.C."/>
            <person name="Allen S.E."/>
            <person name="Farag S."/>
            <person name="Shank E.A."/>
            <person name="Bowers A."/>
        </authorList>
    </citation>
    <scope>NUCLEOTIDE SEQUENCE [LARGE SCALE GENOMIC DNA]</scope>
    <source>
        <strain evidence="8 9">AFS092789</strain>
    </source>
</reference>
<dbReference type="Gene3D" id="1.10.443.10">
    <property type="entry name" value="Intergrase catalytic core"/>
    <property type="match status" value="1"/>
</dbReference>
<keyword evidence="3 5" id="KW-0238">DNA-binding</keyword>
<dbReference type="GO" id="GO:0003677">
    <property type="term" value="F:DNA binding"/>
    <property type="evidence" value="ECO:0007669"/>
    <property type="project" value="UniProtKB-UniRule"/>
</dbReference>
<feature type="domain" description="Core-binding (CB)" evidence="7">
    <location>
        <begin position="10"/>
        <end position="93"/>
    </location>
</feature>
<dbReference type="Pfam" id="PF00589">
    <property type="entry name" value="Phage_integrase"/>
    <property type="match status" value="1"/>
</dbReference>
<evidence type="ECO:0000256" key="2">
    <source>
        <dbReference type="ARBA" id="ARBA00022908"/>
    </source>
</evidence>
<dbReference type="PANTHER" id="PTHR30349:SF64">
    <property type="entry name" value="PROPHAGE INTEGRASE INTD-RELATED"/>
    <property type="match status" value="1"/>
</dbReference>
<evidence type="ECO:0000256" key="4">
    <source>
        <dbReference type="ARBA" id="ARBA00023172"/>
    </source>
</evidence>
<evidence type="ECO:0000313" key="8">
    <source>
        <dbReference type="EMBL" id="PDZ93873.1"/>
    </source>
</evidence>
<name>A0A9X6XUQ6_BACCE</name>
<dbReference type="InterPro" id="IPR002104">
    <property type="entry name" value="Integrase_catalytic"/>
</dbReference>
<dbReference type="InterPro" id="IPR011010">
    <property type="entry name" value="DNA_brk_join_enz"/>
</dbReference>
<dbReference type="PROSITE" id="PS51900">
    <property type="entry name" value="CB"/>
    <property type="match status" value="1"/>
</dbReference>